<reference evidence="14" key="2">
    <citation type="submission" date="2020-11" db="EMBL/GenBank/DDBJ databases">
        <authorList>
            <person name="McCartney M.A."/>
            <person name="Auch B."/>
            <person name="Kono T."/>
            <person name="Mallez S."/>
            <person name="Becker A."/>
            <person name="Gohl D.M."/>
            <person name="Silverstein K.A.T."/>
            <person name="Koren S."/>
            <person name="Bechman K.B."/>
            <person name="Herman A."/>
            <person name="Abrahante J.E."/>
            <person name="Garbe J."/>
        </authorList>
    </citation>
    <scope>NUCLEOTIDE SEQUENCE</scope>
    <source>
        <strain evidence="14">Duluth1</strain>
        <tissue evidence="14">Whole animal</tissue>
    </source>
</reference>
<keyword evidence="15" id="KW-1185">Reference proteome</keyword>
<dbReference type="GO" id="GO:0051131">
    <property type="term" value="P:chaperone-mediated protein complex assembly"/>
    <property type="evidence" value="ECO:0007669"/>
    <property type="project" value="TreeGrafter"/>
</dbReference>
<evidence type="ECO:0000256" key="9">
    <source>
        <dbReference type="ARBA" id="ARBA00023140"/>
    </source>
</evidence>
<organism evidence="14 15">
    <name type="scientific">Dreissena polymorpha</name>
    <name type="common">Zebra mussel</name>
    <name type="synonym">Mytilus polymorpha</name>
    <dbReference type="NCBI Taxonomy" id="45954"/>
    <lineage>
        <taxon>Eukaryota</taxon>
        <taxon>Metazoa</taxon>
        <taxon>Spiralia</taxon>
        <taxon>Lophotrochozoa</taxon>
        <taxon>Mollusca</taxon>
        <taxon>Bivalvia</taxon>
        <taxon>Autobranchia</taxon>
        <taxon>Heteroconchia</taxon>
        <taxon>Euheterodonta</taxon>
        <taxon>Imparidentia</taxon>
        <taxon>Neoheterodontei</taxon>
        <taxon>Myida</taxon>
        <taxon>Dreissenoidea</taxon>
        <taxon>Dreissenidae</taxon>
        <taxon>Dreissena</taxon>
    </lineage>
</organism>
<dbReference type="GO" id="GO:0031410">
    <property type="term" value="C:cytoplasmic vesicle"/>
    <property type="evidence" value="ECO:0007669"/>
    <property type="project" value="UniProtKB-SubCell"/>
</dbReference>
<accession>A0A9D4CTC4</accession>
<keyword evidence="7 13" id="KW-1133">Transmembrane helix</keyword>
<evidence type="ECO:0000256" key="5">
    <source>
        <dbReference type="ARBA" id="ARBA00022692"/>
    </source>
</evidence>
<evidence type="ECO:0000256" key="10">
    <source>
        <dbReference type="ARBA" id="ARBA00023186"/>
    </source>
</evidence>
<keyword evidence="9" id="KW-0576">Peroxisome</keyword>
<keyword evidence="6" id="KW-0256">Endoplasmic reticulum</keyword>
<evidence type="ECO:0000256" key="13">
    <source>
        <dbReference type="SAM" id="Phobius"/>
    </source>
</evidence>
<comment type="subcellular location">
    <subcellularLocation>
        <location evidence="2">Cytoplasmic vesicle</location>
    </subcellularLocation>
    <subcellularLocation>
        <location evidence="1">Endoplasmic reticulum membrane</location>
        <topology evidence="1">Multi-pass membrane protein</topology>
    </subcellularLocation>
    <subcellularLocation>
        <location evidence="3">Peroxisome membrane</location>
        <topology evidence="3">Multi-pass membrane protein</topology>
    </subcellularLocation>
</comment>
<evidence type="ECO:0000256" key="2">
    <source>
        <dbReference type="ARBA" id="ARBA00004541"/>
    </source>
</evidence>
<gene>
    <name evidence="14" type="ORF">DPMN_056280</name>
</gene>
<dbReference type="PANTHER" id="PTHR13163">
    <property type="entry name" value="SPINAL CORD EXPRESSION PROTEIN 4"/>
    <property type="match status" value="1"/>
</dbReference>
<name>A0A9D4CTC4_DREPO</name>
<proteinExistence type="inferred from homology"/>
<keyword evidence="11" id="KW-0968">Cytoplasmic vesicle</keyword>
<evidence type="ECO:0000256" key="1">
    <source>
        <dbReference type="ARBA" id="ARBA00004477"/>
    </source>
</evidence>
<evidence type="ECO:0000256" key="12">
    <source>
        <dbReference type="ARBA" id="ARBA00024424"/>
    </source>
</evidence>
<feature type="transmembrane region" description="Helical" evidence="13">
    <location>
        <begin position="78"/>
        <end position="96"/>
    </location>
</feature>
<dbReference type="PANTHER" id="PTHR13163:SF0">
    <property type="entry name" value="NOVEL ACETYLCHOLINE RECEPTOR CHAPERONE"/>
    <property type="match status" value="1"/>
</dbReference>
<sequence>MRKQYIRMAKVFPLMSFTAWRPNAHTYRKVIAATEVTCGLVLVFIPGPLKIAANVLMILVNVNDIIANYQIKDGYQRMSLPIVFVLLLTCRLMIYYQELQR</sequence>
<keyword evidence="8 13" id="KW-0472">Membrane</keyword>
<keyword evidence="10" id="KW-0143">Chaperone</keyword>
<comment type="caution">
    <text evidence="14">The sequence shown here is derived from an EMBL/GenBank/DDBJ whole genome shotgun (WGS) entry which is preliminary data.</text>
</comment>
<dbReference type="GO" id="GO:2000010">
    <property type="term" value="P:positive regulation of protein localization to cell surface"/>
    <property type="evidence" value="ECO:0007669"/>
    <property type="project" value="TreeGrafter"/>
</dbReference>
<dbReference type="GO" id="GO:0005789">
    <property type="term" value="C:endoplasmic reticulum membrane"/>
    <property type="evidence" value="ECO:0007669"/>
    <property type="project" value="UniProtKB-SubCell"/>
</dbReference>
<evidence type="ECO:0000256" key="11">
    <source>
        <dbReference type="ARBA" id="ARBA00023329"/>
    </source>
</evidence>
<comment type="similarity">
    <text evidence="4">Belongs to the DoxX family.</text>
</comment>
<dbReference type="AlphaFoldDB" id="A0A9D4CTC4"/>
<evidence type="ECO:0000256" key="6">
    <source>
        <dbReference type="ARBA" id="ARBA00022824"/>
    </source>
</evidence>
<dbReference type="InterPro" id="IPR040399">
    <property type="entry name" value="TMEM35A/B"/>
</dbReference>
<reference evidence="14" key="1">
    <citation type="journal article" date="2019" name="bioRxiv">
        <title>The Genome of the Zebra Mussel, Dreissena polymorpha: A Resource for Invasive Species Research.</title>
        <authorList>
            <person name="McCartney M.A."/>
            <person name="Auch B."/>
            <person name="Kono T."/>
            <person name="Mallez S."/>
            <person name="Zhang Y."/>
            <person name="Obille A."/>
            <person name="Becker A."/>
            <person name="Abrahante J.E."/>
            <person name="Garbe J."/>
            <person name="Badalamenti J.P."/>
            <person name="Herman A."/>
            <person name="Mangelson H."/>
            <person name="Liachko I."/>
            <person name="Sullivan S."/>
            <person name="Sone E.D."/>
            <person name="Koren S."/>
            <person name="Silverstein K.A.T."/>
            <person name="Beckman K.B."/>
            <person name="Gohl D.M."/>
        </authorList>
    </citation>
    <scope>NUCLEOTIDE SEQUENCE</scope>
    <source>
        <strain evidence="14">Duluth1</strain>
        <tissue evidence="14">Whole animal</tissue>
    </source>
</reference>
<protein>
    <recommendedName>
        <fullName evidence="12">Novel acetylcholine receptor chaperone</fullName>
    </recommendedName>
</protein>
<evidence type="ECO:0000313" key="15">
    <source>
        <dbReference type="Proteomes" id="UP000828390"/>
    </source>
</evidence>
<evidence type="ECO:0000313" key="14">
    <source>
        <dbReference type="EMBL" id="KAH3730297.1"/>
    </source>
</evidence>
<keyword evidence="5 13" id="KW-0812">Transmembrane</keyword>
<evidence type="ECO:0000256" key="7">
    <source>
        <dbReference type="ARBA" id="ARBA00022989"/>
    </source>
</evidence>
<dbReference type="Proteomes" id="UP000828390">
    <property type="component" value="Unassembled WGS sequence"/>
</dbReference>
<dbReference type="GO" id="GO:0005778">
    <property type="term" value="C:peroxisomal membrane"/>
    <property type="evidence" value="ECO:0007669"/>
    <property type="project" value="UniProtKB-SubCell"/>
</dbReference>
<evidence type="ECO:0000256" key="3">
    <source>
        <dbReference type="ARBA" id="ARBA00004585"/>
    </source>
</evidence>
<evidence type="ECO:0000256" key="8">
    <source>
        <dbReference type="ARBA" id="ARBA00023136"/>
    </source>
</evidence>
<evidence type="ECO:0000256" key="4">
    <source>
        <dbReference type="ARBA" id="ARBA00006679"/>
    </source>
</evidence>
<dbReference type="EMBL" id="JAIWYP010000012">
    <property type="protein sequence ID" value="KAH3730297.1"/>
    <property type="molecule type" value="Genomic_DNA"/>
</dbReference>